<name>A0AAU9M4N5_9ASTR</name>
<keyword evidence="2" id="KW-1185">Reference proteome</keyword>
<evidence type="ECO:0000313" key="1">
    <source>
        <dbReference type="EMBL" id="CAH1422948.1"/>
    </source>
</evidence>
<proteinExistence type="predicted"/>
<comment type="caution">
    <text evidence="1">The sequence shown here is derived from an EMBL/GenBank/DDBJ whole genome shotgun (WGS) entry which is preliminary data.</text>
</comment>
<dbReference type="Proteomes" id="UP001157418">
    <property type="component" value="Unassembled WGS sequence"/>
</dbReference>
<evidence type="ECO:0000313" key="2">
    <source>
        <dbReference type="Proteomes" id="UP001157418"/>
    </source>
</evidence>
<protein>
    <submittedName>
        <fullName evidence="1">Uncharacterized protein</fullName>
    </submittedName>
</protein>
<reference evidence="1 2" key="1">
    <citation type="submission" date="2022-01" db="EMBL/GenBank/DDBJ databases">
        <authorList>
            <person name="Xiong W."/>
            <person name="Schranz E."/>
        </authorList>
    </citation>
    <scope>NUCLEOTIDE SEQUENCE [LARGE SCALE GENOMIC DNA]</scope>
</reference>
<accession>A0AAU9M4N5</accession>
<sequence>MSAHMKMIRNKQIFFSFFVLGILVIFVNGNNIGDKAFKTTLIKTILGDASPQPSTMEYDNPHHDAKLRVVNGNNIGDKAFKTTLIKTILGDASPQSSTMEYDNPHHDAKLRGVCVPLPSSHFVNGNKIGDKAFKTTLIKTILGDASPQPSTMEYDNPHHDAKLRGVCVPLPSSHCKGTDGACYCCIGPNMNICIRGLSLCNTICS</sequence>
<dbReference type="AlphaFoldDB" id="A0AAU9M4N5"/>
<organism evidence="1 2">
    <name type="scientific">Lactuca virosa</name>
    <dbReference type="NCBI Taxonomy" id="75947"/>
    <lineage>
        <taxon>Eukaryota</taxon>
        <taxon>Viridiplantae</taxon>
        <taxon>Streptophyta</taxon>
        <taxon>Embryophyta</taxon>
        <taxon>Tracheophyta</taxon>
        <taxon>Spermatophyta</taxon>
        <taxon>Magnoliopsida</taxon>
        <taxon>eudicotyledons</taxon>
        <taxon>Gunneridae</taxon>
        <taxon>Pentapetalae</taxon>
        <taxon>asterids</taxon>
        <taxon>campanulids</taxon>
        <taxon>Asterales</taxon>
        <taxon>Asteraceae</taxon>
        <taxon>Cichorioideae</taxon>
        <taxon>Cichorieae</taxon>
        <taxon>Lactucinae</taxon>
        <taxon>Lactuca</taxon>
    </lineage>
</organism>
<dbReference type="EMBL" id="CAKMRJ010001112">
    <property type="protein sequence ID" value="CAH1422948.1"/>
    <property type="molecule type" value="Genomic_DNA"/>
</dbReference>
<gene>
    <name evidence="1" type="ORF">LVIROSA_LOCUS10249</name>
</gene>